<dbReference type="OrthoDB" id="3513892at2759"/>
<reference evidence="2 3" key="1">
    <citation type="submission" date="2014-04" db="EMBL/GenBank/DDBJ databases">
        <authorList>
            <consortium name="DOE Joint Genome Institute"/>
            <person name="Kuo A."/>
            <person name="Martino E."/>
            <person name="Perotto S."/>
            <person name="Kohler A."/>
            <person name="Nagy L.G."/>
            <person name="Floudas D."/>
            <person name="Copeland A."/>
            <person name="Barry K.W."/>
            <person name="Cichocki N."/>
            <person name="Veneault-Fourrey C."/>
            <person name="LaButti K."/>
            <person name="Lindquist E.A."/>
            <person name="Lipzen A."/>
            <person name="Lundell T."/>
            <person name="Morin E."/>
            <person name="Murat C."/>
            <person name="Sun H."/>
            <person name="Tunlid A."/>
            <person name="Henrissat B."/>
            <person name="Grigoriev I.V."/>
            <person name="Hibbett D.S."/>
            <person name="Martin F."/>
            <person name="Nordberg H.P."/>
            <person name="Cantor M.N."/>
            <person name="Hua S.X."/>
        </authorList>
    </citation>
    <scope>NUCLEOTIDE SEQUENCE [LARGE SCALE GENOMIC DNA]</scope>
    <source>
        <strain evidence="2 3">Zn</strain>
    </source>
</reference>
<reference evidence="3" key="2">
    <citation type="submission" date="2015-01" db="EMBL/GenBank/DDBJ databases">
        <title>Evolutionary Origins and Diversification of the Mycorrhizal Mutualists.</title>
        <authorList>
            <consortium name="DOE Joint Genome Institute"/>
            <consortium name="Mycorrhizal Genomics Consortium"/>
            <person name="Kohler A."/>
            <person name="Kuo A."/>
            <person name="Nagy L.G."/>
            <person name="Floudas D."/>
            <person name="Copeland A."/>
            <person name="Barry K.W."/>
            <person name="Cichocki N."/>
            <person name="Veneault-Fourrey C."/>
            <person name="LaButti K."/>
            <person name="Lindquist E.A."/>
            <person name="Lipzen A."/>
            <person name="Lundell T."/>
            <person name="Morin E."/>
            <person name="Murat C."/>
            <person name="Riley R."/>
            <person name="Ohm R."/>
            <person name="Sun H."/>
            <person name="Tunlid A."/>
            <person name="Henrissat B."/>
            <person name="Grigoriev I.V."/>
            <person name="Hibbett D.S."/>
            <person name="Martin F."/>
        </authorList>
    </citation>
    <scope>NUCLEOTIDE SEQUENCE [LARGE SCALE GENOMIC DNA]</scope>
    <source>
        <strain evidence="3">Zn</strain>
    </source>
</reference>
<keyword evidence="3" id="KW-1185">Reference proteome</keyword>
<dbReference type="AlphaFoldDB" id="A0A0C3HLG9"/>
<organism evidence="2 3">
    <name type="scientific">Oidiodendron maius (strain Zn)</name>
    <dbReference type="NCBI Taxonomy" id="913774"/>
    <lineage>
        <taxon>Eukaryota</taxon>
        <taxon>Fungi</taxon>
        <taxon>Dikarya</taxon>
        <taxon>Ascomycota</taxon>
        <taxon>Pezizomycotina</taxon>
        <taxon>Leotiomycetes</taxon>
        <taxon>Leotiomycetes incertae sedis</taxon>
        <taxon>Myxotrichaceae</taxon>
        <taxon>Oidiodendron</taxon>
    </lineage>
</organism>
<evidence type="ECO:0000259" key="1">
    <source>
        <dbReference type="Pfam" id="PF20150"/>
    </source>
</evidence>
<proteinExistence type="predicted"/>
<evidence type="ECO:0000313" key="3">
    <source>
        <dbReference type="Proteomes" id="UP000054321"/>
    </source>
</evidence>
<evidence type="ECO:0000313" key="2">
    <source>
        <dbReference type="EMBL" id="KIN09071.1"/>
    </source>
</evidence>
<dbReference type="Proteomes" id="UP000054321">
    <property type="component" value="Unassembled WGS sequence"/>
</dbReference>
<dbReference type="Pfam" id="PF20150">
    <property type="entry name" value="2EXR"/>
    <property type="match status" value="1"/>
</dbReference>
<dbReference type="HOGENOM" id="CLU_2197692_0_0_1"/>
<gene>
    <name evidence="2" type="ORF">OIDMADRAFT_48905</name>
</gene>
<dbReference type="InParanoid" id="A0A0C3HLG9"/>
<accession>A0A0C3HLG9</accession>
<sequence>MDVESFSLFDLLPPEIHIVIWVYSMTPGTVYMKPVGGNFIESPRWQANQSLLRVCHESHYKLAQDIDKTYVNFSLVTVHIDYIDCLDLGILTLLPSQSEAHFQYLSVD</sequence>
<feature type="domain" description="2EXR" evidence="1">
    <location>
        <begin position="6"/>
        <end position="61"/>
    </location>
</feature>
<protein>
    <recommendedName>
        <fullName evidence="1">2EXR domain-containing protein</fullName>
    </recommendedName>
</protein>
<dbReference type="EMBL" id="KN832870">
    <property type="protein sequence ID" value="KIN09071.1"/>
    <property type="molecule type" value="Genomic_DNA"/>
</dbReference>
<dbReference type="InterPro" id="IPR045518">
    <property type="entry name" value="2EXR"/>
</dbReference>
<name>A0A0C3HLG9_OIDMZ</name>